<evidence type="ECO:0000313" key="1">
    <source>
        <dbReference type="EMBL" id="KAF7367110.1"/>
    </source>
</evidence>
<evidence type="ECO:0000313" key="2">
    <source>
        <dbReference type="Proteomes" id="UP000623467"/>
    </source>
</evidence>
<organism evidence="1 2">
    <name type="scientific">Mycena sanguinolenta</name>
    <dbReference type="NCBI Taxonomy" id="230812"/>
    <lineage>
        <taxon>Eukaryota</taxon>
        <taxon>Fungi</taxon>
        <taxon>Dikarya</taxon>
        <taxon>Basidiomycota</taxon>
        <taxon>Agaricomycotina</taxon>
        <taxon>Agaricomycetes</taxon>
        <taxon>Agaricomycetidae</taxon>
        <taxon>Agaricales</taxon>
        <taxon>Marasmiineae</taxon>
        <taxon>Mycenaceae</taxon>
        <taxon>Mycena</taxon>
    </lineage>
</organism>
<name>A0A8H6YTZ2_9AGAR</name>
<keyword evidence="2" id="KW-1185">Reference proteome</keyword>
<dbReference type="AlphaFoldDB" id="A0A8H6YTZ2"/>
<accession>A0A8H6YTZ2</accession>
<dbReference type="Proteomes" id="UP000623467">
    <property type="component" value="Unassembled WGS sequence"/>
</dbReference>
<protein>
    <submittedName>
        <fullName evidence="1">Uncharacterized protein</fullName>
    </submittedName>
</protein>
<proteinExistence type="predicted"/>
<gene>
    <name evidence="1" type="ORF">MSAN_00970600</name>
</gene>
<dbReference type="EMBL" id="JACAZH010000006">
    <property type="protein sequence ID" value="KAF7367110.1"/>
    <property type="molecule type" value="Genomic_DNA"/>
</dbReference>
<comment type="caution">
    <text evidence="1">The sequence shown here is derived from an EMBL/GenBank/DDBJ whole genome shotgun (WGS) entry which is preliminary data.</text>
</comment>
<sequence>MTALSNNHHATCKSSQLLRFNARPSQAALIRTCLTSRLAAICRCPARTGKEGRVDDECVQEGRAAAVKSDNKKLHPKQLTFGSTRLVKRKLALCQPRQATICSLKYIPKCIQSCYPVQMSDGGDNPSRAATPYMLATGSYGSRKHYPACRSRFLVRDCSALIEHQAGRTGPFLLISEFYIDSINW</sequence>
<reference evidence="1" key="1">
    <citation type="submission" date="2020-05" db="EMBL/GenBank/DDBJ databases">
        <title>Mycena genomes resolve the evolution of fungal bioluminescence.</title>
        <authorList>
            <person name="Tsai I.J."/>
        </authorList>
    </citation>
    <scope>NUCLEOTIDE SEQUENCE</scope>
    <source>
        <strain evidence="1">160909Yilan</strain>
    </source>
</reference>